<sequence length="179" mass="19489">VARCVVPELDRTWADAGRRRARVRGIGRAASGLGQTHAIHHERIRPGRHRRSRLHPRHHPPLQGCRPGGGAGRLRNAGWAPVCDQLALSSLQDRERSCKVGARASPLSRHIPARPDAPFSGRRVGGPLRGSRAGGRRARCGGSGSARDRRLVHGGAPRRRRPYIIADRGDRPSSTAQEV</sequence>
<accession>A0A6J4U0J4</accession>
<feature type="region of interest" description="Disordered" evidence="1">
    <location>
        <begin position="101"/>
        <end position="179"/>
    </location>
</feature>
<proteinExistence type="predicted"/>
<name>A0A6J4U0J4_9BACT</name>
<feature type="non-terminal residue" evidence="2">
    <location>
        <position position="1"/>
    </location>
</feature>
<organism evidence="2">
    <name type="scientific">uncultured Thermomicrobiales bacterium</name>
    <dbReference type="NCBI Taxonomy" id="1645740"/>
    <lineage>
        <taxon>Bacteria</taxon>
        <taxon>Pseudomonadati</taxon>
        <taxon>Thermomicrobiota</taxon>
        <taxon>Thermomicrobia</taxon>
        <taxon>Thermomicrobiales</taxon>
        <taxon>environmental samples</taxon>
    </lineage>
</organism>
<feature type="region of interest" description="Disordered" evidence="1">
    <location>
        <begin position="47"/>
        <end position="68"/>
    </location>
</feature>
<dbReference type="AlphaFoldDB" id="A0A6J4U0J4"/>
<protein>
    <submittedName>
        <fullName evidence="2">Uncharacterized protein</fullName>
    </submittedName>
</protein>
<gene>
    <name evidence="2" type="ORF">AVDCRST_MAG73-1567</name>
</gene>
<feature type="compositionally biased region" description="Basic residues" evidence="1">
    <location>
        <begin position="152"/>
        <end position="162"/>
    </location>
</feature>
<evidence type="ECO:0000313" key="2">
    <source>
        <dbReference type="EMBL" id="CAA9537576.1"/>
    </source>
</evidence>
<reference evidence="2" key="1">
    <citation type="submission" date="2020-02" db="EMBL/GenBank/DDBJ databases">
        <authorList>
            <person name="Meier V. D."/>
        </authorList>
    </citation>
    <scope>NUCLEOTIDE SEQUENCE</scope>
    <source>
        <strain evidence="2">AVDCRST_MAG73</strain>
    </source>
</reference>
<dbReference type="EMBL" id="CADCWE010000094">
    <property type="protein sequence ID" value="CAA9537576.1"/>
    <property type="molecule type" value="Genomic_DNA"/>
</dbReference>
<feature type="compositionally biased region" description="Basic residues" evidence="1">
    <location>
        <begin position="47"/>
        <end position="60"/>
    </location>
</feature>
<evidence type="ECO:0000256" key="1">
    <source>
        <dbReference type="SAM" id="MobiDB-lite"/>
    </source>
</evidence>
<feature type="non-terminal residue" evidence="2">
    <location>
        <position position="179"/>
    </location>
</feature>